<keyword evidence="2 5" id="KW-0808">Transferase</keyword>
<evidence type="ECO:0000256" key="1">
    <source>
        <dbReference type="ARBA" id="ARBA00022603"/>
    </source>
</evidence>
<dbReference type="PANTHER" id="PTHR43712:SF16">
    <property type="entry name" value="O-METHYLTRANSFERASE ELCB"/>
    <property type="match status" value="1"/>
</dbReference>
<dbReference type="Pfam" id="PF00891">
    <property type="entry name" value="Methyltransf_2"/>
    <property type="match status" value="1"/>
</dbReference>
<accession>A0A8H4QCZ3</accession>
<dbReference type="GO" id="GO:0032259">
    <property type="term" value="P:methylation"/>
    <property type="evidence" value="ECO:0007669"/>
    <property type="project" value="UniProtKB-KW"/>
</dbReference>
<dbReference type="Proteomes" id="UP000562929">
    <property type="component" value="Unassembled WGS sequence"/>
</dbReference>
<dbReference type="PANTHER" id="PTHR43712">
    <property type="entry name" value="PUTATIVE (AFU_ORTHOLOGUE AFUA_4G14580)-RELATED"/>
    <property type="match status" value="1"/>
</dbReference>
<evidence type="ECO:0000259" key="4">
    <source>
        <dbReference type="Pfam" id="PF00891"/>
    </source>
</evidence>
<dbReference type="OrthoDB" id="2410195at2759"/>
<evidence type="ECO:0000313" key="5">
    <source>
        <dbReference type="EMBL" id="KAF4595265.1"/>
    </source>
</evidence>
<dbReference type="Gene3D" id="3.40.50.150">
    <property type="entry name" value="Vaccinia Virus protein VP39"/>
    <property type="match status" value="1"/>
</dbReference>
<dbReference type="GO" id="GO:0008171">
    <property type="term" value="F:O-methyltransferase activity"/>
    <property type="evidence" value="ECO:0007669"/>
    <property type="project" value="InterPro"/>
</dbReference>
<evidence type="ECO:0000256" key="2">
    <source>
        <dbReference type="ARBA" id="ARBA00022679"/>
    </source>
</evidence>
<dbReference type="InterPro" id="IPR029063">
    <property type="entry name" value="SAM-dependent_MTases_sf"/>
</dbReference>
<keyword evidence="3" id="KW-0949">S-adenosyl-L-methionine</keyword>
<dbReference type="AlphaFoldDB" id="A0A8H4QCZ3"/>
<keyword evidence="6" id="KW-1185">Reference proteome</keyword>
<proteinExistence type="predicted"/>
<name>A0A8H4QCZ3_9HYPO</name>
<sequence length="475" mass="53674">MAKFKMLSWLQPSATTDGTKLKRLSLSNLSSPRRRKREELPVQDKTLPRQSRLTELVTKIAVETAKLEDYVRDEGFGVDTPDLPPRLQMSRQEVIWAAKELESLVKGPRESLQWAVWSYIDTLSLQIIYSYGIAQLVPLDTSITLSQLERKTSLDATNLARVLRHAMTKKIFREDSPGLISHTPASRLLVQDDLLKDWVGFNAEECFPAAAHVLEALRTHPEATSMTESGFNYAFGTVGMEPMFATLARDPDRARRMGRAMASFSSTKGYEVSYFVDGYDLADVDDRAGTFVDVGGSHGFVCVELARRWPRMSFIVQDLASTVESAPKPICDDETIASRIRLQKHDFFEEQPVKGADVYFYRWIFHNYPTPSAINLLKKLTPSLKPGSRILINDHCLRAPGCEPPWDERLIRGMDMQMLAVLNAQERDEGQFRALFEAADRRFVFVGVRRFAGCLMAVVEAVWEPWAVEEMGVAG</sequence>
<reference evidence="5 6" key="1">
    <citation type="journal article" date="2020" name="G3 (Bethesda)">
        <title>Genetic Underpinnings of Host Manipulation by Ophiocordyceps as Revealed by Comparative Transcriptomics.</title>
        <authorList>
            <person name="Will I."/>
            <person name="Das B."/>
            <person name="Trinh T."/>
            <person name="Brachmann A."/>
            <person name="Ohm R.A."/>
            <person name="de Bekker C."/>
        </authorList>
    </citation>
    <scope>NUCLEOTIDE SEQUENCE [LARGE SCALE GENOMIC DNA]</scope>
    <source>
        <strain evidence="5 6">EC05</strain>
    </source>
</reference>
<dbReference type="SUPFAM" id="SSF53335">
    <property type="entry name" value="S-adenosyl-L-methionine-dependent methyltransferases"/>
    <property type="match status" value="1"/>
</dbReference>
<dbReference type="InterPro" id="IPR001077">
    <property type="entry name" value="COMT_C"/>
</dbReference>
<evidence type="ECO:0000313" key="6">
    <source>
        <dbReference type="Proteomes" id="UP000562929"/>
    </source>
</evidence>
<organism evidence="5 6">
    <name type="scientific">Ophiocordyceps camponoti-floridani</name>
    <dbReference type="NCBI Taxonomy" id="2030778"/>
    <lineage>
        <taxon>Eukaryota</taxon>
        <taxon>Fungi</taxon>
        <taxon>Dikarya</taxon>
        <taxon>Ascomycota</taxon>
        <taxon>Pezizomycotina</taxon>
        <taxon>Sordariomycetes</taxon>
        <taxon>Hypocreomycetidae</taxon>
        <taxon>Hypocreales</taxon>
        <taxon>Ophiocordycipitaceae</taxon>
        <taxon>Ophiocordyceps</taxon>
    </lineage>
</organism>
<dbReference type="InterPro" id="IPR016461">
    <property type="entry name" value="COMT-like"/>
</dbReference>
<dbReference type="PROSITE" id="PS51683">
    <property type="entry name" value="SAM_OMT_II"/>
    <property type="match status" value="1"/>
</dbReference>
<evidence type="ECO:0000256" key="3">
    <source>
        <dbReference type="ARBA" id="ARBA00022691"/>
    </source>
</evidence>
<dbReference type="Gene3D" id="1.10.10.10">
    <property type="entry name" value="Winged helix-like DNA-binding domain superfamily/Winged helix DNA-binding domain"/>
    <property type="match status" value="1"/>
</dbReference>
<keyword evidence="1 5" id="KW-0489">Methyltransferase</keyword>
<feature type="domain" description="O-methyltransferase C-terminal" evidence="4">
    <location>
        <begin position="229"/>
        <end position="439"/>
    </location>
</feature>
<dbReference type="EMBL" id="JAACLJ010000001">
    <property type="protein sequence ID" value="KAF4595265.1"/>
    <property type="molecule type" value="Genomic_DNA"/>
</dbReference>
<comment type="caution">
    <text evidence="5">The sequence shown here is derived from an EMBL/GenBank/DDBJ whole genome shotgun (WGS) entry which is preliminary data.</text>
</comment>
<dbReference type="SUPFAM" id="SSF46785">
    <property type="entry name" value="Winged helix' DNA-binding domain"/>
    <property type="match status" value="1"/>
</dbReference>
<gene>
    <name evidence="5" type="ORF">GQ602_000878</name>
</gene>
<protein>
    <submittedName>
        <fullName evidence="5">O-methyltransferase, family 2</fullName>
    </submittedName>
</protein>
<dbReference type="InterPro" id="IPR036390">
    <property type="entry name" value="WH_DNA-bd_sf"/>
</dbReference>
<dbReference type="InterPro" id="IPR036388">
    <property type="entry name" value="WH-like_DNA-bd_sf"/>
</dbReference>